<accession>A0ABS2AV36</accession>
<dbReference type="PRINTS" id="PR00038">
    <property type="entry name" value="HTHLUXR"/>
</dbReference>
<name>A0ABS2AV36_9ACTN</name>
<sequence>MLTDISTPGTWGLETAVLWPAGPDLVGREQELPAVEGRLLAPSARLISLTGPGGVGKSRLAAEASRAVSGEFPRGVRVVDVAACRTAGAAVAVVEQAVADLGGHGRGLLGLDGIEHRTRDLAPLITGLLALDAGLTVLATGQEALRVYGERVVPVGPLTPPGPLVGPEVADVQDNPAVLLFTRRAHEVDPGFTLTPENVDAVVDVCNVLEGVPLALELAATRLRLFPLAELRSWVRRGGDSHLTGPPGTPERQRSLSAVAEWSCRGLTPDQRYLLARLSIFEGATLATAEKVSPLSAAGTAEAIEVLLDRNLLRLAEPPRAEGRLMMPRIVRAWGRGVLEQDGVAGEAGESHARHFGELMRTIEGRFTGTEQQRWLRVAGLEHDNILTALAHFRSTGDLEAQAALLVACRRPWLIRGELRAGLELFDRTAAALAGDDSERALHLRARLCTGAGFLSSAAGDPDGAVHRHRRAVAIYRHLRDAQHGARASARLGRALIHSGDRETGQSLLAAARSTLEWLGDTTGSAEAAAGLAEASLDAGAFAEAGPLLQRAIGIYRQQGEIRGLAQTLLLGARLATLTGDRPAAYAAVRESLRLLDSIDDRTELPGALAAFALLTLDDAGQSQRAARLLAAADTMCRRAGMHRPRVLPDRFDTAVATLRRRLGPAVFPGVWADGVRAQPATTVAEALAVAEPSRVRERPEAESLTPRQLQVALNVAEGLTNRQIAEQLSIAEWTVVNHLRQVMRKLGCTSRVQVAWAVGRRQ</sequence>
<dbReference type="SUPFAM" id="SSF48452">
    <property type="entry name" value="TPR-like"/>
    <property type="match status" value="1"/>
</dbReference>
<dbReference type="InterPro" id="IPR016032">
    <property type="entry name" value="Sig_transdc_resp-reg_C-effctor"/>
</dbReference>
<keyword evidence="3" id="KW-1185">Reference proteome</keyword>
<dbReference type="EMBL" id="JAENHP010000042">
    <property type="protein sequence ID" value="MBM2623743.1"/>
    <property type="molecule type" value="Genomic_DNA"/>
</dbReference>
<dbReference type="Pfam" id="PF00196">
    <property type="entry name" value="GerE"/>
    <property type="match status" value="1"/>
</dbReference>
<dbReference type="Gene3D" id="1.25.40.10">
    <property type="entry name" value="Tetratricopeptide repeat domain"/>
    <property type="match status" value="1"/>
</dbReference>
<dbReference type="Proteomes" id="UP000632138">
    <property type="component" value="Unassembled WGS sequence"/>
</dbReference>
<dbReference type="PROSITE" id="PS50043">
    <property type="entry name" value="HTH_LUXR_2"/>
    <property type="match status" value="1"/>
</dbReference>
<reference evidence="2 3" key="1">
    <citation type="submission" date="2021-01" db="EMBL/GenBank/DDBJ databases">
        <title>Actinoplanes sp. nov. LDG1-06 isolated from lichen.</title>
        <authorList>
            <person name="Saeng-In P."/>
            <person name="Phongsopitanun W."/>
            <person name="Kanchanasin P."/>
            <person name="Yuki M."/>
            <person name="Kudo T."/>
            <person name="Ohkuma M."/>
            <person name="Tanasupawat S."/>
        </authorList>
    </citation>
    <scope>NUCLEOTIDE SEQUENCE [LARGE SCALE GENOMIC DNA]</scope>
    <source>
        <strain evidence="2 3">LDG1-06</strain>
    </source>
</reference>
<evidence type="ECO:0000259" key="1">
    <source>
        <dbReference type="PROSITE" id="PS50043"/>
    </source>
</evidence>
<proteinExistence type="predicted"/>
<dbReference type="SUPFAM" id="SSF46894">
    <property type="entry name" value="C-terminal effector domain of the bipartite response regulators"/>
    <property type="match status" value="1"/>
</dbReference>
<dbReference type="CDD" id="cd06170">
    <property type="entry name" value="LuxR_C_like"/>
    <property type="match status" value="1"/>
</dbReference>
<dbReference type="Gene3D" id="1.10.10.10">
    <property type="entry name" value="Winged helix-like DNA-binding domain superfamily/Winged helix DNA-binding domain"/>
    <property type="match status" value="1"/>
</dbReference>
<evidence type="ECO:0000313" key="2">
    <source>
        <dbReference type="EMBL" id="MBM2623743.1"/>
    </source>
</evidence>
<organism evidence="2 3">
    <name type="scientific">Paractinoplanes ovalisporus</name>
    <dbReference type="NCBI Taxonomy" id="2810368"/>
    <lineage>
        <taxon>Bacteria</taxon>
        <taxon>Bacillati</taxon>
        <taxon>Actinomycetota</taxon>
        <taxon>Actinomycetes</taxon>
        <taxon>Micromonosporales</taxon>
        <taxon>Micromonosporaceae</taxon>
        <taxon>Paractinoplanes</taxon>
    </lineage>
</organism>
<dbReference type="SMART" id="SM00421">
    <property type="entry name" value="HTH_LUXR"/>
    <property type="match status" value="1"/>
</dbReference>
<dbReference type="InterPro" id="IPR027417">
    <property type="entry name" value="P-loop_NTPase"/>
</dbReference>
<feature type="domain" description="HTH luxR-type" evidence="1">
    <location>
        <begin position="698"/>
        <end position="762"/>
    </location>
</feature>
<dbReference type="PANTHER" id="PTHR47691">
    <property type="entry name" value="REGULATOR-RELATED"/>
    <property type="match status" value="1"/>
</dbReference>
<protein>
    <recommendedName>
        <fullName evidence="1">HTH luxR-type domain-containing protein</fullName>
    </recommendedName>
</protein>
<dbReference type="Pfam" id="PF25872">
    <property type="entry name" value="HTH_77"/>
    <property type="match status" value="1"/>
</dbReference>
<dbReference type="SUPFAM" id="SSF52540">
    <property type="entry name" value="P-loop containing nucleoside triphosphate hydrolases"/>
    <property type="match status" value="1"/>
</dbReference>
<dbReference type="Gene3D" id="3.40.50.300">
    <property type="entry name" value="P-loop containing nucleotide triphosphate hydrolases"/>
    <property type="match status" value="1"/>
</dbReference>
<gene>
    <name evidence="2" type="ORF">JIG36_50465</name>
</gene>
<dbReference type="InterPro" id="IPR000792">
    <property type="entry name" value="Tscrpt_reg_LuxR_C"/>
</dbReference>
<dbReference type="RefSeq" id="WP_203384093.1">
    <property type="nucleotide sequence ID" value="NZ_JAENHP010000042.1"/>
</dbReference>
<dbReference type="PANTHER" id="PTHR47691:SF3">
    <property type="entry name" value="HTH-TYPE TRANSCRIPTIONAL REGULATOR RV0890C-RELATED"/>
    <property type="match status" value="1"/>
</dbReference>
<dbReference type="InterPro" id="IPR058852">
    <property type="entry name" value="HTH_77"/>
</dbReference>
<evidence type="ECO:0000313" key="3">
    <source>
        <dbReference type="Proteomes" id="UP000632138"/>
    </source>
</evidence>
<comment type="caution">
    <text evidence="2">The sequence shown here is derived from an EMBL/GenBank/DDBJ whole genome shotgun (WGS) entry which is preliminary data.</text>
</comment>
<dbReference type="InterPro" id="IPR011990">
    <property type="entry name" value="TPR-like_helical_dom_sf"/>
</dbReference>
<dbReference type="InterPro" id="IPR036388">
    <property type="entry name" value="WH-like_DNA-bd_sf"/>
</dbReference>